<sequence length="375" mass="41330">MKLLACVAYFLVAGPCNAFSTTSVGSESRYADLKDWLLSGTDDSFISPKLDIRPSTRGGLATGGYGAFAGEDIDEGEILLKIPVAKCVTLQDALEDLECGPSFANLLKKAGPGSDTVVIAGYLAKEYLLLKEFDRRISEGATADDDSEMRRLANIKFAAYLRTLPWGRGVNAQEHVLFWKDEDVDALLEGSLAYKDATETRATVKMATKVLNAIISPVIRKARAEEEPESKDEGFRFPWQQEPEPESSDEEILEGLEDAVRGAFVIMLSRSFAETVGENTQEDRLEPLLDMLQHSNAPNTECLVKGDGGSIVEVRACKVITSGDELFNRYKSEEDENMPYHKFFTRFGFVPGVVEPVADLIAARSTIFFPQRAEI</sequence>
<dbReference type="InterPro" id="IPR046341">
    <property type="entry name" value="SET_dom_sf"/>
</dbReference>
<evidence type="ECO:0000313" key="5">
    <source>
        <dbReference type="EMBL" id="KAK1736707.1"/>
    </source>
</evidence>
<accession>A0A7S2PJ90</accession>
<dbReference type="SUPFAM" id="SSF82199">
    <property type="entry name" value="SET domain"/>
    <property type="match status" value="1"/>
</dbReference>
<protein>
    <recommendedName>
        <fullName evidence="3">SET domain-containing protein</fullName>
    </recommendedName>
</protein>
<keyword evidence="6" id="KW-1185">Reference proteome</keyword>
<dbReference type="InterPro" id="IPR050600">
    <property type="entry name" value="SETD3_SETD6_MTase"/>
</dbReference>
<keyword evidence="2" id="KW-0732">Signal</keyword>
<dbReference type="EMBL" id="HBGZ01015356">
    <property type="protein sequence ID" value="CAD9602858.1"/>
    <property type="molecule type" value="Transcribed_RNA"/>
</dbReference>
<reference evidence="4" key="1">
    <citation type="submission" date="2021-01" db="EMBL/GenBank/DDBJ databases">
        <authorList>
            <person name="Corre E."/>
            <person name="Pelletier E."/>
            <person name="Niang G."/>
            <person name="Scheremetjew M."/>
            <person name="Finn R."/>
            <person name="Kale V."/>
            <person name="Holt S."/>
            <person name="Cochrane G."/>
            <person name="Meng A."/>
            <person name="Brown T."/>
            <person name="Cohen L."/>
        </authorList>
    </citation>
    <scope>NUCLEOTIDE SEQUENCE</scope>
    <source>
        <strain evidence="4">SM1012Den-03</strain>
    </source>
</reference>
<name>A0A7S2PJ90_9STRA</name>
<dbReference type="InterPro" id="IPR001214">
    <property type="entry name" value="SET_dom"/>
</dbReference>
<dbReference type="EMBL" id="JATAAI010000028">
    <property type="protein sequence ID" value="KAK1736707.1"/>
    <property type="molecule type" value="Genomic_DNA"/>
</dbReference>
<evidence type="ECO:0000256" key="1">
    <source>
        <dbReference type="SAM" id="MobiDB-lite"/>
    </source>
</evidence>
<evidence type="ECO:0000256" key="2">
    <source>
        <dbReference type="SAM" id="SignalP"/>
    </source>
</evidence>
<feature type="region of interest" description="Disordered" evidence="1">
    <location>
        <begin position="223"/>
        <end position="248"/>
    </location>
</feature>
<reference evidence="5" key="2">
    <citation type="submission" date="2023-06" db="EMBL/GenBank/DDBJ databases">
        <title>Survivors Of The Sea: Transcriptome response of Skeletonema marinoi to long-term dormancy.</title>
        <authorList>
            <person name="Pinder M.I.M."/>
            <person name="Kourtchenko O."/>
            <person name="Robertson E.K."/>
            <person name="Larsson T."/>
            <person name="Maumus F."/>
            <person name="Osuna-Cruz C.M."/>
            <person name="Vancaester E."/>
            <person name="Stenow R."/>
            <person name="Vandepoele K."/>
            <person name="Ploug H."/>
            <person name="Bruchert V."/>
            <person name="Godhe A."/>
            <person name="Topel M."/>
        </authorList>
    </citation>
    <scope>NUCLEOTIDE SEQUENCE</scope>
    <source>
        <strain evidence="5">R05AC</strain>
    </source>
</reference>
<feature type="signal peptide" evidence="2">
    <location>
        <begin position="1"/>
        <end position="18"/>
    </location>
</feature>
<dbReference type="CDD" id="cd10527">
    <property type="entry name" value="SET_LSMT"/>
    <property type="match status" value="1"/>
</dbReference>
<dbReference type="Pfam" id="PF00856">
    <property type="entry name" value="SET"/>
    <property type="match status" value="1"/>
</dbReference>
<dbReference type="PROSITE" id="PS50280">
    <property type="entry name" value="SET"/>
    <property type="match status" value="1"/>
</dbReference>
<gene>
    <name evidence="5" type="ORF">QTG54_012729</name>
    <name evidence="4" type="ORF">SMAR0320_LOCUS10960</name>
</gene>
<evidence type="ECO:0000313" key="4">
    <source>
        <dbReference type="EMBL" id="CAD9602858.1"/>
    </source>
</evidence>
<dbReference type="Proteomes" id="UP001224775">
    <property type="component" value="Unassembled WGS sequence"/>
</dbReference>
<dbReference type="PANTHER" id="PTHR13271">
    <property type="entry name" value="UNCHARACTERIZED PUTATIVE METHYLTRANSFERASE"/>
    <property type="match status" value="1"/>
</dbReference>
<dbReference type="AlphaFoldDB" id="A0A7S2PJ90"/>
<dbReference type="GO" id="GO:0016279">
    <property type="term" value="F:protein-lysine N-methyltransferase activity"/>
    <property type="evidence" value="ECO:0007669"/>
    <property type="project" value="TreeGrafter"/>
</dbReference>
<evidence type="ECO:0000259" key="3">
    <source>
        <dbReference type="PROSITE" id="PS50280"/>
    </source>
</evidence>
<evidence type="ECO:0000313" key="6">
    <source>
        <dbReference type="Proteomes" id="UP001224775"/>
    </source>
</evidence>
<feature type="domain" description="SET" evidence="3">
    <location>
        <begin position="48"/>
        <end position="331"/>
    </location>
</feature>
<organism evidence="4">
    <name type="scientific">Skeletonema marinoi</name>
    <dbReference type="NCBI Taxonomy" id="267567"/>
    <lineage>
        <taxon>Eukaryota</taxon>
        <taxon>Sar</taxon>
        <taxon>Stramenopiles</taxon>
        <taxon>Ochrophyta</taxon>
        <taxon>Bacillariophyta</taxon>
        <taxon>Coscinodiscophyceae</taxon>
        <taxon>Thalassiosirophycidae</taxon>
        <taxon>Thalassiosirales</taxon>
        <taxon>Skeletonemataceae</taxon>
        <taxon>Skeletonema</taxon>
        <taxon>Skeletonema marinoi-dohrnii complex</taxon>
    </lineage>
</organism>
<dbReference type="Gene3D" id="3.90.1410.10">
    <property type="entry name" value="set domain protein methyltransferase, domain 1"/>
    <property type="match status" value="1"/>
</dbReference>
<feature type="chain" id="PRO_5042409326" description="SET domain-containing protein" evidence="2">
    <location>
        <begin position="19"/>
        <end position="375"/>
    </location>
</feature>
<proteinExistence type="predicted"/>